<evidence type="ECO:0000256" key="3">
    <source>
        <dbReference type="ARBA" id="ARBA00023008"/>
    </source>
</evidence>
<dbReference type="InterPro" id="IPR002355">
    <property type="entry name" value="Cu_oxidase_Cu_BS"/>
</dbReference>
<name>A0A8J3JE48_9ACTN</name>
<feature type="transmembrane region" description="Helical" evidence="4">
    <location>
        <begin position="12"/>
        <end position="33"/>
    </location>
</feature>
<dbReference type="InterPro" id="IPR011706">
    <property type="entry name" value="Cu-oxidase_C"/>
</dbReference>
<sequence>MVVGLGMLDIFAALVLAGLWLAAGLVAGTLPYAERASRGRIVAVLFWLGVGALAARIALTAGVAGAGWWFVQDRVVLVLPLQIAAVAAVAFVARPRWRALRRPHTRRDAAHPALIAPVQVASFVGLAGVYAALGLTYPVRVGDGFVLAGATVLVGALCWIRHAMRWRRLADTAARPGPALPLRLLRTTGGALLAVVVLCGIGVGSALGTSLPASADMAGGPMDWGGGPVPAGHHGAGHAVSVRDLTGPRPDDGATVRRFTLTARERTVTIGGRRVAALTFNGQVPGPALRAYQGDVVEVTLHNALPHDGVTVHWHGYDVPNAEDGVAGVTQDAVRPGGSFTYRFRADQVGTYWYHSHELASEEVARGLFGTLVVLPRRERPADLDLTLPVHQWGERRAVTLGADTGRTRRAVDPGTTVRLRLVNTDSESHRPRLTGVAYRLVAVDGTDLHGPAPTRDRLPTLPAGGRYDLAFTMPATPVLLDTGDGASLLLGDGPAPTGQRGTPTLDLLRYGTPARTPYGAGSRFDRDFTQVFDSRIGAYDGKPTVVYTVNGRTYPDVPALGVRYGDLVRITLVNRGTESHPIHPHGHHMLVLSRNGAAPQGSPLWMDTVDVGPGEVWQVAVKADNPGIWMDHCHNLHHASAGMMFHLMYADVTSPYRVGDAAGNHPE</sequence>
<dbReference type="EMBL" id="BOMB01000023">
    <property type="protein sequence ID" value="GID13158.1"/>
    <property type="molecule type" value="Genomic_DNA"/>
</dbReference>
<keyword evidence="1" id="KW-0479">Metal-binding</keyword>
<evidence type="ECO:0000313" key="8">
    <source>
        <dbReference type="Proteomes" id="UP000612808"/>
    </source>
</evidence>
<feature type="transmembrane region" description="Helical" evidence="4">
    <location>
        <begin position="45"/>
        <end position="69"/>
    </location>
</feature>
<dbReference type="SUPFAM" id="SSF49503">
    <property type="entry name" value="Cupredoxins"/>
    <property type="match status" value="3"/>
</dbReference>
<dbReference type="CDD" id="cd04206">
    <property type="entry name" value="CuRO_1_LCC_like"/>
    <property type="match status" value="1"/>
</dbReference>
<dbReference type="PANTHER" id="PTHR11709">
    <property type="entry name" value="MULTI-COPPER OXIDASE"/>
    <property type="match status" value="1"/>
</dbReference>
<dbReference type="RefSeq" id="WP_239076820.1">
    <property type="nucleotide sequence ID" value="NZ_BAAAZM010000007.1"/>
</dbReference>
<keyword evidence="4" id="KW-0472">Membrane</keyword>
<reference evidence="7" key="1">
    <citation type="submission" date="2021-01" db="EMBL/GenBank/DDBJ databases">
        <title>Whole genome shotgun sequence of Actinocatenispora rupis NBRC 107355.</title>
        <authorList>
            <person name="Komaki H."/>
            <person name="Tamura T."/>
        </authorList>
    </citation>
    <scope>NUCLEOTIDE SEQUENCE</scope>
    <source>
        <strain evidence="7">NBRC 107355</strain>
    </source>
</reference>
<feature type="transmembrane region" description="Helical" evidence="4">
    <location>
        <begin position="184"/>
        <end position="207"/>
    </location>
</feature>
<dbReference type="Gene3D" id="2.60.40.420">
    <property type="entry name" value="Cupredoxins - blue copper proteins"/>
    <property type="match status" value="2"/>
</dbReference>
<evidence type="ECO:0000259" key="6">
    <source>
        <dbReference type="Pfam" id="PF07732"/>
    </source>
</evidence>
<dbReference type="AlphaFoldDB" id="A0A8J3JE48"/>
<dbReference type="InterPro" id="IPR008972">
    <property type="entry name" value="Cupredoxin"/>
</dbReference>
<keyword evidence="8" id="KW-1185">Reference proteome</keyword>
<dbReference type="CDD" id="cd04202">
    <property type="entry name" value="CuRO_D2_2dMcoN_like"/>
    <property type="match status" value="1"/>
</dbReference>
<dbReference type="GO" id="GO:0005507">
    <property type="term" value="F:copper ion binding"/>
    <property type="evidence" value="ECO:0007669"/>
    <property type="project" value="InterPro"/>
</dbReference>
<keyword evidence="4" id="KW-1133">Transmembrane helix</keyword>
<feature type="domain" description="Plastocyanin-like" evidence="6">
    <location>
        <begin position="266"/>
        <end position="378"/>
    </location>
</feature>
<feature type="domain" description="Plastocyanin-like" evidence="5">
    <location>
        <begin position="548"/>
        <end position="649"/>
    </location>
</feature>
<evidence type="ECO:0000256" key="2">
    <source>
        <dbReference type="ARBA" id="ARBA00023002"/>
    </source>
</evidence>
<feature type="transmembrane region" description="Helical" evidence="4">
    <location>
        <begin position="114"/>
        <end position="133"/>
    </location>
</feature>
<dbReference type="InterPro" id="IPR045087">
    <property type="entry name" value="Cu-oxidase_fam"/>
</dbReference>
<accession>A0A8J3JE48</accession>
<dbReference type="InterPro" id="IPR011707">
    <property type="entry name" value="Cu-oxidase-like_N"/>
</dbReference>
<gene>
    <name evidence="7" type="ORF">Aru02nite_40470</name>
</gene>
<keyword evidence="3" id="KW-0186">Copper</keyword>
<evidence type="ECO:0000259" key="5">
    <source>
        <dbReference type="Pfam" id="PF07731"/>
    </source>
</evidence>
<dbReference type="GO" id="GO:0016491">
    <property type="term" value="F:oxidoreductase activity"/>
    <property type="evidence" value="ECO:0007669"/>
    <property type="project" value="UniProtKB-KW"/>
</dbReference>
<feature type="transmembrane region" description="Helical" evidence="4">
    <location>
        <begin position="145"/>
        <end position="164"/>
    </location>
</feature>
<comment type="caution">
    <text evidence="7">The sequence shown here is derived from an EMBL/GenBank/DDBJ whole genome shotgun (WGS) entry which is preliminary data.</text>
</comment>
<feature type="transmembrane region" description="Helical" evidence="4">
    <location>
        <begin position="75"/>
        <end position="93"/>
    </location>
</feature>
<proteinExistence type="predicted"/>
<organism evidence="7 8">
    <name type="scientific">Actinocatenispora rupis</name>
    <dbReference type="NCBI Taxonomy" id="519421"/>
    <lineage>
        <taxon>Bacteria</taxon>
        <taxon>Bacillati</taxon>
        <taxon>Actinomycetota</taxon>
        <taxon>Actinomycetes</taxon>
        <taxon>Micromonosporales</taxon>
        <taxon>Micromonosporaceae</taxon>
        <taxon>Actinocatenispora</taxon>
    </lineage>
</organism>
<dbReference type="Proteomes" id="UP000612808">
    <property type="component" value="Unassembled WGS sequence"/>
</dbReference>
<dbReference type="PROSITE" id="PS00080">
    <property type="entry name" value="MULTICOPPER_OXIDASE2"/>
    <property type="match status" value="1"/>
</dbReference>
<protein>
    <recommendedName>
        <fullName evidence="9">Multicopper oxidase with three cupredoxin domains (Includes cell division protein FtsP and spore coat protein CotA)</fullName>
    </recommendedName>
</protein>
<keyword evidence="2" id="KW-0560">Oxidoreductase</keyword>
<evidence type="ECO:0000256" key="4">
    <source>
        <dbReference type="SAM" id="Phobius"/>
    </source>
</evidence>
<evidence type="ECO:0000256" key="1">
    <source>
        <dbReference type="ARBA" id="ARBA00022723"/>
    </source>
</evidence>
<dbReference type="Pfam" id="PF07732">
    <property type="entry name" value="Cu-oxidase_3"/>
    <property type="match status" value="1"/>
</dbReference>
<dbReference type="PANTHER" id="PTHR11709:SF394">
    <property type="entry name" value="FI03373P-RELATED"/>
    <property type="match status" value="1"/>
</dbReference>
<evidence type="ECO:0008006" key="9">
    <source>
        <dbReference type="Google" id="ProtNLM"/>
    </source>
</evidence>
<evidence type="ECO:0000313" key="7">
    <source>
        <dbReference type="EMBL" id="GID13158.1"/>
    </source>
</evidence>
<dbReference type="Pfam" id="PF07731">
    <property type="entry name" value="Cu-oxidase_2"/>
    <property type="match status" value="1"/>
</dbReference>
<keyword evidence="4" id="KW-0812">Transmembrane</keyword>